<reference evidence="1 3" key="1">
    <citation type="submission" date="2017-04" db="EMBL/GenBank/DDBJ databases">
        <title>Complete Genome Sequence of the Bacillus horikoshii 20a strain from Cuatro Cienegas, Coahuila, Mexico.</title>
        <authorList>
            <person name="Zarza E."/>
            <person name="Alcaraz L.D."/>
            <person name="Aguilar-Salinas B."/>
            <person name="Islas A."/>
            <person name="Olmedo-Alvarez G."/>
        </authorList>
    </citation>
    <scope>NUCLEOTIDE SEQUENCE [LARGE SCALE GENOMIC DNA]</scope>
    <source>
        <strain evidence="1 3">20a</strain>
    </source>
</reference>
<dbReference type="EMBL" id="VTEU01000014">
    <property type="protein sequence ID" value="TYS54520.1"/>
    <property type="molecule type" value="Genomic_DNA"/>
</dbReference>
<evidence type="ECO:0000313" key="2">
    <source>
        <dbReference type="EMBL" id="TYS54520.1"/>
    </source>
</evidence>
<name>A0A1Y0CU87_9BACI</name>
<accession>A0A1Y0CU87</accession>
<dbReference type="EMBL" id="CP020880">
    <property type="protein sequence ID" value="ART78486.1"/>
    <property type="molecule type" value="Genomic_DNA"/>
</dbReference>
<dbReference type="Proteomes" id="UP000195573">
    <property type="component" value="Chromosome"/>
</dbReference>
<dbReference type="RefSeq" id="WP_088020064.1">
    <property type="nucleotide sequence ID" value="NZ_CP020880.1"/>
</dbReference>
<reference evidence="2 4" key="2">
    <citation type="submission" date="2019-08" db="EMBL/GenBank/DDBJ databases">
        <title>Bacillus genomes from the desert of Cuatro Cienegas, Coahuila.</title>
        <authorList>
            <person name="Olmedo-Alvarez G."/>
        </authorList>
    </citation>
    <scope>NUCLEOTIDE SEQUENCE [LARGE SCALE GENOMIC DNA]</scope>
    <source>
        <strain evidence="2 4">CH88_3T</strain>
    </source>
</reference>
<dbReference type="AlphaFoldDB" id="A0A1Y0CU87"/>
<proteinExistence type="predicted"/>
<dbReference type="Gene3D" id="1.20.120.490">
    <property type="entry name" value="Hypothetical protein TM1646-like domain"/>
    <property type="match status" value="1"/>
</dbReference>
<dbReference type="Pfam" id="PF03885">
    <property type="entry name" value="DUF327"/>
    <property type="match status" value="1"/>
</dbReference>
<evidence type="ECO:0000313" key="3">
    <source>
        <dbReference type="Proteomes" id="UP000195573"/>
    </source>
</evidence>
<dbReference type="GeneID" id="96736862"/>
<evidence type="ECO:0000313" key="4">
    <source>
        <dbReference type="Proteomes" id="UP000323393"/>
    </source>
</evidence>
<keyword evidence="3" id="KW-1185">Reference proteome</keyword>
<dbReference type="KEGG" id="bhk:B4U37_00195"/>
<dbReference type="InterPro" id="IPR005585">
    <property type="entry name" value="DUF327"/>
</dbReference>
<evidence type="ECO:0000313" key="1">
    <source>
        <dbReference type="EMBL" id="ART78486.1"/>
    </source>
</evidence>
<dbReference type="SUPFAM" id="SSF158397">
    <property type="entry name" value="TM1646-like"/>
    <property type="match status" value="1"/>
</dbReference>
<dbReference type="Proteomes" id="UP000323393">
    <property type="component" value="Unassembled WGS sequence"/>
</dbReference>
<organism evidence="2 4">
    <name type="scientific">Sutcliffiella horikoshii</name>
    <dbReference type="NCBI Taxonomy" id="79883"/>
    <lineage>
        <taxon>Bacteria</taxon>
        <taxon>Bacillati</taxon>
        <taxon>Bacillota</taxon>
        <taxon>Bacilli</taxon>
        <taxon>Bacillales</taxon>
        <taxon>Bacillaceae</taxon>
        <taxon>Sutcliffiella</taxon>
    </lineage>
</organism>
<dbReference type="InterPro" id="IPR024042">
    <property type="entry name" value="TM1646-like_dom_sf"/>
</dbReference>
<gene>
    <name evidence="1" type="ORF">B4U37_00195</name>
    <name evidence="2" type="ORF">FZC74_19955</name>
</gene>
<sequence length="146" mass="16696">MKISTDLRTNVDNARLDMRSGSAATTAFGEVMQRHSSKLHNQQLQVLMKDIELVGDRLGNSRSFQDLAKYKTLVKRFMEEAVEFGMELNQSHHWSHDGHSRHLQVVKQVDEELLGLTEKVMSQEESRINILSSIGEIKGLLINLYM</sequence>
<protein>
    <submittedName>
        <fullName evidence="2">DUF327 family protein</fullName>
    </submittedName>
</protein>